<protein>
    <submittedName>
        <fullName evidence="2">Uncharacterized protein</fullName>
    </submittedName>
</protein>
<name>A0A8A7KH32_9FIRM</name>
<dbReference type="AlphaFoldDB" id="A0A8A7KH32"/>
<dbReference type="KEGG" id="ifn:GM661_09495"/>
<evidence type="ECO:0000313" key="3">
    <source>
        <dbReference type="Proteomes" id="UP000665020"/>
    </source>
</evidence>
<proteinExistence type="predicted"/>
<accession>A0A8A7KH32</accession>
<evidence type="ECO:0000256" key="1">
    <source>
        <dbReference type="SAM" id="MobiDB-lite"/>
    </source>
</evidence>
<dbReference type="Proteomes" id="UP000665020">
    <property type="component" value="Chromosome"/>
</dbReference>
<dbReference type="RefSeq" id="WP_125990402.1">
    <property type="nucleotide sequence ID" value="NZ_CP046640.1"/>
</dbReference>
<dbReference type="EMBL" id="CP046640">
    <property type="protein sequence ID" value="QTL98197.1"/>
    <property type="molecule type" value="Genomic_DNA"/>
</dbReference>
<feature type="region of interest" description="Disordered" evidence="1">
    <location>
        <begin position="1"/>
        <end position="29"/>
    </location>
</feature>
<reference evidence="2" key="1">
    <citation type="submission" date="2019-12" db="EMBL/GenBank/DDBJ databases">
        <authorList>
            <person name="zhang j."/>
            <person name="sun C.M."/>
        </authorList>
    </citation>
    <scope>NUCLEOTIDE SEQUENCE</scope>
    <source>
        <strain evidence="2">NS-1</strain>
    </source>
</reference>
<gene>
    <name evidence="2" type="ORF">GM661_09495</name>
</gene>
<sequence>MNQNQLNDGRVRTHSLNSSDKKKGSPKSIVKAGDYKITINNNVRNINPFDLMKQLYSIGHNSNLTKEQKEEKLKKIINNYME</sequence>
<evidence type="ECO:0000313" key="2">
    <source>
        <dbReference type="EMBL" id="QTL98197.1"/>
    </source>
</evidence>
<organism evidence="2 3">
    <name type="scientific">Iocasia fonsfrigidae</name>
    <dbReference type="NCBI Taxonomy" id="2682810"/>
    <lineage>
        <taxon>Bacteria</taxon>
        <taxon>Bacillati</taxon>
        <taxon>Bacillota</taxon>
        <taxon>Clostridia</taxon>
        <taxon>Halanaerobiales</taxon>
        <taxon>Halanaerobiaceae</taxon>
        <taxon>Iocasia</taxon>
    </lineage>
</organism>
<keyword evidence="3" id="KW-1185">Reference proteome</keyword>